<reference evidence="15 16" key="1">
    <citation type="submission" date="2016-06" db="EMBL/GenBank/DDBJ databases">
        <title>Three novel species with peptidoglycan cell walls form the new genus Lacunisphaera gen. nov. in the family Opitutaceae of the verrucomicrobial subdivision 4.</title>
        <authorList>
            <person name="Rast P."/>
            <person name="Gloeckner I."/>
            <person name="Jogler M."/>
            <person name="Boedeker C."/>
            <person name="Jeske O."/>
            <person name="Wiegand S."/>
            <person name="Reinhardt R."/>
            <person name="Schumann P."/>
            <person name="Rohde M."/>
            <person name="Spring S."/>
            <person name="Gloeckner F.O."/>
            <person name="Jogler C."/>
        </authorList>
    </citation>
    <scope>NUCLEOTIDE SEQUENCE [LARGE SCALE GENOMIC DNA]</scope>
    <source>
        <strain evidence="15 16">IG16b</strain>
    </source>
</reference>
<dbReference type="GO" id="GO:0003917">
    <property type="term" value="F:DNA topoisomerase type I (single strand cut, ATP-independent) activity"/>
    <property type="evidence" value="ECO:0007669"/>
    <property type="project" value="UniProtKB-EC"/>
</dbReference>
<dbReference type="EMBL" id="CP016094">
    <property type="protein sequence ID" value="AOS45776.1"/>
    <property type="molecule type" value="Genomic_DNA"/>
</dbReference>
<evidence type="ECO:0000259" key="13">
    <source>
        <dbReference type="PROSITE" id="PS50880"/>
    </source>
</evidence>
<dbReference type="InterPro" id="IPR025589">
    <property type="entry name" value="Toprim_C_rpt"/>
</dbReference>
<dbReference type="STRING" id="1838286.Verru16b_02864"/>
<accession>A0A1D8AY00</accession>
<evidence type="ECO:0000313" key="15">
    <source>
        <dbReference type="EMBL" id="AOS45776.1"/>
    </source>
</evidence>
<dbReference type="SMART" id="SM00493">
    <property type="entry name" value="TOPRIM"/>
    <property type="match status" value="1"/>
</dbReference>
<sequence>MKCLIIAEKPSVAADLARALGKIPKKGDHYESDEYVISSAVGHLVGLQMPEDIDKKKYGFWRLETLPIIPDEFELQPLPEGKERFAQLKKLLARKDVTSVINACDAGREGELIFTYIYQLTKCKKPFQRLWMSSMTNEGINEAFKSLRSAEQMQGLADAARCRSESDWLIGINGTRALTKRMFGSRAGNVASVGRVQTPTLAIVYNRELEIRNFIPRGFWRITARFGIAKGEYEGVYQRPDFRKSDDEHDRIDRIWQQAKAEAILAVCTGQPVASVTEEKKGSTSAPPRLYDLTTLQREANSRFGFPAKRTLQIAQALYERHKMITYPRTDSRALPEDYIPLVRQTLANLHGELKVHAARVLESGWVQPNKRIFNNAQVSDHFAIIPTQHEAKNLDEAEAKLFDMIARRFVATFHPVAEFDITTRTSTVAGHAFKTEGKVLTAPGWLAVYGKNAVDDDSPDSKALPALSAEDKAKAATLAATLHTETTKPPPRYSESTLLSAMEGAGKLVDDEAMAEAMKERGLGTPATRADTIEGLINQKYIDRAQRELIPTTKAEQLFQFLSAVKVDNLTSPTMTGEWEYHLREMEHGKYSRETFMAEIVKETKGIVERVKGFEEDDSVARTTDIISPTDNKPMKETLRGYKSQDGELMVYKIVGGRRMEEPEVKQLVETRTVGPLDGFISNKTRNRFSAVLKLAVVEETKKDKATKQDVTTKKWKTEFDFGDKVDIATLTPLWTDAKTGAELCESGSSYILREKKTDGTWEQTFRIGRIMCQKPILAEQVIKLVGEGKTDLIENFISKKGRPFSAFLKKEGGKFSWEFPPRAAKLDKDGNPIVRKAKAKADLAKATVIGESKTHPGGQLVELGDSFYVRKPDQDNRQVFKLSKKLCEVELPAEQVQKLLTDGRSDLIEGFVSKRGNKFSAYLVLSQKQDKADFEFPPR</sequence>
<dbReference type="Proteomes" id="UP000095228">
    <property type="component" value="Chromosome"/>
</dbReference>
<keyword evidence="16" id="KW-1185">Reference proteome</keyword>
<dbReference type="InterPro" id="IPR023406">
    <property type="entry name" value="Topo_IA_AS"/>
</dbReference>
<dbReference type="GO" id="GO:0006310">
    <property type="term" value="P:DNA recombination"/>
    <property type="evidence" value="ECO:0007669"/>
    <property type="project" value="TreeGrafter"/>
</dbReference>
<dbReference type="CDD" id="cd00186">
    <property type="entry name" value="TOP1Ac"/>
    <property type="match status" value="1"/>
</dbReference>
<feature type="domain" description="Toprim" evidence="13">
    <location>
        <begin position="2"/>
        <end position="138"/>
    </location>
</feature>
<dbReference type="Pfam" id="PF13342">
    <property type="entry name" value="Toprim_Crpt"/>
    <property type="match status" value="3"/>
</dbReference>
<evidence type="ECO:0000259" key="14">
    <source>
        <dbReference type="PROSITE" id="PS52039"/>
    </source>
</evidence>
<name>A0A1D8AY00_9BACT</name>
<dbReference type="InterPro" id="IPR013824">
    <property type="entry name" value="Topo_IA_cen_sub1"/>
</dbReference>
<evidence type="ECO:0000313" key="16">
    <source>
        <dbReference type="Proteomes" id="UP000095228"/>
    </source>
</evidence>
<dbReference type="NCBIfam" id="NF005829">
    <property type="entry name" value="PRK07726.1"/>
    <property type="match status" value="1"/>
</dbReference>
<dbReference type="Pfam" id="PF01131">
    <property type="entry name" value="Topoisom_bac"/>
    <property type="match status" value="1"/>
</dbReference>
<dbReference type="AlphaFoldDB" id="A0A1D8AY00"/>
<evidence type="ECO:0000256" key="6">
    <source>
        <dbReference type="ARBA" id="ARBA00023029"/>
    </source>
</evidence>
<dbReference type="OrthoDB" id="9803554at2"/>
<proteinExistence type="inferred from homology"/>
<evidence type="ECO:0000256" key="11">
    <source>
        <dbReference type="ARBA" id="ARBA00032235"/>
    </source>
</evidence>
<dbReference type="PROSITE" id="PS50880">
    <property type="entry name" value="TOPRIM"/>
    <property type="match status" value="1"/>
</dbReference>
<dbReference type="Gene3D" id="3.40.50.140">
    <property type="match status" value="1"/>
</dbReference>
<evidence type="ECO:0000256" key="12">
    <source>
        <dbReference type="ARBA" id="ARBA00032877"/>
    </source>
</evidence>
<evidence type="ECO:0000256" key="9">
    <source>
        <dbReference type="ARBA" id="ARBA00030003"/>
    </source>
</evidence>
<feature type="domain" description="Topo IA-type catalytic" evidence="14">
    <location>
        <begin position="153"/>
        <end position="609"/>
    </location>
</feature>
<dbReference type="GO" id="GO:0003677">
    <property type="term" value="F:DNA binding"/>
    <property type="evidence" value="ECO:0007669"/>
    <property type="project" value="UniProtKB-KW"/>
</dbReference>
<evidence type="ECO:0000256" key="1">
    <source>
        <dbReference type="ARBA" id="ARBA00000213"/>
    </source>
</evidence>
<dbReference type="InterPro" id="IPR003602">
    <property type="entry name" value="Topo_IA_DNA-bd_dom"/>
</dbReference>
<gene>
    <name evidence="15" type="primary">topB</name>
    <name evidence="15" type="ORF">Verru16b_02864</name>
</gene>
<dbReference type="Gene3D" id="2.70.20.10">
    <property type="entry name" value="Topoisomerase I, domain 3"/>
    <property type="match status" value="1"/>
</dbReference>
<evidence type="ECO:0000256" key="10">
    <source>
        <dbReference type="ARBA" id="ARBA00031985"/>
    </source>
</evidence>
<dbReference type="SMART" id="SM00437">
    <property type="entry name" value="TOP1Ac"/>
    <property type="match status" value="1"/>
</dbReference>
<dbReference type="Gene3D" id="1.10.290.10">
    <property type="entry name" value="Topoisomerase I, domain 4"/>
    <property type="match status" value="1"/>
</dbReference>
<organism evidence="15 16">
    <name type="scientific">Lacunisphaera limnophila</name>
    <dbReference type="NCBI Taxonomy" id="1838286"/>
    <lineage>
        <taxon>Bacteria</taxon>
        <taxon>Pseudomonadati</taxon>
        <taxon>Verrucomicrobiota</taxon>
        <taxon>Opitutia</taxon>
        <taxon>Opitutales</taxon>
        <taxon>Opitutaceae</taxon>
        <taxon>Lacunisphaera</taxon>
    </lineage>
</organism>
<dbReference type="EC" id="5.6.2.1" evidence="3"/>
<dbReference type="GO" id="GO:0046872">
    <property type="term" value="F:metal ion binding"/>
    <property type="evidence" value="ECO:0007669"/>
    <property type="project" value="UniProtKB-KW"/>
</dbReference>
<evidence type="ECO:0000256" key="4">
    <source>
        <dbReference type="ARBA" id="ARBA00022723"/>
    </source>
</evidence>
<dbReference type="Gene3D" id="1.10.460.10">
    <property type="entry name" value="Topoisomerase I, domain 2"/>
    <property type="match status" value="1"/>
</dbReference>
<keyword evidence="6" id="KW-0799">Topoisomerase</keyword>
<dbReference type="GO" id="GO:0006281">
    <property type="term" value="P:DNA repair"/>
    <property type="evidence" value="ECO:0007669"/>
    <property type="project" value="TreeGrafter"/>
</dbReference>
<dbReference type="InterPro" id="IPR006171">
    <property type="entry name" value="TOPRIM_dom"/>
</dbReference>
<dbReference type="PANTHER" id="PTHR11390:SF21">
    <property type="entry name" value="DNA TOPOISOMERASE 3-ALPHA"/>
    <property type="match status" value="1"/>
</dbReference>
<evidence type="ECO:0000256" key="3">
    <source>
        <dbReference type="ARBA" id="ARBA00012891"/>
    </source>
</evidence>
<dbReference type="InterPro" id="IPR013826">
    <property type="entry name" value="Topo_IA_cen_sub3"/>
</dbReference>
<dbReference type="InterPro" id="IPR013497">
    <property type="entry name" value="Topo_IA_cen"/>
</dbReference>
<evidence type="ECO:0000256" key="2">
    <source>
        <dbReference type="ARBA" id="ARBA00009446"/>
    </source>
</evidence>
<keyword evidence="8 15" id="KW-0413">Isomerase</keyword>
<evidence type="ECO:0000256" key="8">
    <source>
        <dbReference type="ARBA" id="ARBA00023235"/>
    </source>
</evidence>
<dbReference type="CDD" id="cd03362">
    <property type="entry name" value="TOPRIM_TopoIA_TopoIII"/>
    <property type="match status" value="1"/>
</dbReference>
<dbReference type="GO" id="GO:0006265">
    <property type="term" value="P:DNA topological change"/>
    <property type="evidence" value="ECO:0007669"/>
    <property type="project" value="InterPro"/>
</dbReference>
<dbReference type="KEGG" id="obg:Verru16b_02864"/>
<comment type="catalytic activity">
    <reaction evidence="1">
        <text>ATP-independent breakage of single-stranded DNA, followed by passage and rejoining.</text>
        <dbReference type="EC" id="5.6.2.1"/>
    </reaction>
</comment>
<dbReference type="InterPro" id="IPR013825">
    <property type="entry name" value="Topo_IA_cen_sub2"/>
</dbReference>
<keyword evidence="4" id="KW-0479">Metal-binding</keyword>
<dbReference type="InterPro" id="IPR023405">
    <property type="entry name" value="Topo_IA_core_domain"/>
</dbReference>
<dbReference type="NCBIfam" id="TIGR01056">
    <property type="entry name" value="topB"/>
    <property type="match status" value="1"/>
</dbReference>
<dbReference type="SUPFAM" id="SSF56712">
    <property type="entry name" value="Prokaryotic type I DNA topoisomerase"/>
    <property type="match status" value="1"/>
</dbReference>
<dbReference type="PANTHER" id="PTHR11390">
    <property type="entry name" value="PROKARYOTIC DNA TOPOISOMERASE"/>
    <property type="match status" value="1"/>
</dbReference>
<dbReference type="PATRIC" id="fig|1838286.3.peg.2878"/>
<dbReference type="InterPro" id="IPR003601">
    <property type="entry name" value="Topo_IA_2"/>
</dbReference>
<dbReference type="PROSITE" id="PS00396">
    <property type="entry name" value="TOPO_IA_1"/>
    <property type="match status" value="1"/>
</dbReference>
<dbReference type="GO" id="GO:0043597">
    <property type="term" value="C:cytoplasmic replication fork"/>
    <property type="evidence" value="ECO:0007669"/>
    <property type="project" value="TreeGrafter"/>
</dbReference>
<dbReference type="SMART" id="SM00436">
    <property type="entry name" value="TOP1Bc"/>
    <property type="match status" value="1"/>
</dbReference>
<keyword evidence="7" id="KW-0238">DNA-binding</keyword>
<protein>
    <recommendedName>
        <fullName evidence="3">DNA topoisomerase</fullName>
        <ecNumber evidence="3">5.6.2.1</ecNumber>
    </recommendedName>
    <alternativeName>
        <fullName evidence="12">Omega-protein</fullName>
    </alternativeName>
    <alternativeName>
        <fullName evidence="11">Relaxing enzyme</fullName>
    </alternativeName>
    <alternativeName>
        <fullName evidence="9">Swivelase</fullName>
    </alternativeName>
    <alternativeName>
        <fullName evidence="10">Untwisting enzyme</fullName>
    </alternativeName>
</protein>
<evidence type="ECO:0000256" key="5">
    <source>
        <dbReference type="ARBA" id="ARBA00022842"/>
    </source>
</evidence>
<evidence type="ECO:0000256" key="7">
    <source>
        <dbReference type="ARBA" id="ARBA00023125"/>
    </source>
</evidence>
<dbReference type="PROSITE" id="PS52039">
    <property type="entry name" value="TOPO_IA_2"/>
    <property type="match status" value="1"/>
</dbReference>
<comment type="similarity">
    <text evidence="2">Belongs to the type IA topoisomerase family.</text>
</comment>
<dbReference type="RefSeq" id="WP_069962889.1">
    <property type="nucleotide sequence ID" value="NZ_CP016094.1"/>
</dbReference>
<dbReference type="PRINTS" id="PR00417">
    <property type="entry name" value="PRTPISMRASEI"/>
</dbReference>
<keyword evidence="5" id="KW-0460">Magnesium</keyword>
<dbReference type="Pfam" id="PF01751">
    <property type="entry name" value="Toprim"/>
    <property type="match status" value="1"/>
</dbReference>
<dbReference type="InterPro" id="IPR000380">
    <property type="entry name" value="Topo_IA"/>
</dbReference>
<dbReference type="InterPro" id="IPR034144">
    <property type="entry name" value="TOPRIM_TopoIII"/>
</dbReference>
<dbReference type="InterPro" id="IPR005738">
    <property type="entry name" value="TopoIII"/>
</dbReference>